<sequence>MVVEASAEALDNFVGVERYNRPWKVVEQPPFMGEESHEFGLLAALGGFFRGFIFAAMFGMLSLLPAQPKHNTSPVTHSRTLTASNQNSLDSIVAEVISPLNGAVVSRVTPSTAMASVSTSSPLIAAVVSRESPSIAMESVSPPSSLYAAVVSRESPSTALATVRSPSSPSLPRSIQATSRNYEDFSSLQGPLLASPPISQLFRIPFEGSARNCLISNSPFSSLRNEGSPSTLSRDSAQNSGNARGNEVVVYTTMREQIQPVIEKEEGTLNEEELFRFNVDNNAYAALVMEEEGIDDDISKTHEDPFDDHIVTSPLVTRLQMLSQVVTRAQLQQQQQLQSLGKRGRGRDKGSGWDCNLISNLRKYFGASGSQLNRKLSCLTRMDRSSKMEMAMEGLFAMTWGLLLELFIAVGLKQTQDLGIEKLEVNSDFLGTINILNGIERCP</sequence>
<gene>
    <name evidence="3" type="ORF">IFM89_011531</name>
</gene>
<evidence type="ECO:0000313" key="4">
    <source>
        <dbReference type="Proteomes" id="UP000631114"/>
    </source>
</evidence>
<name>A0A835M9E9_9MAGN</name>
<organism evidence="3 4">
    <name type="scientific">Coptis chinensis</name>
    <dbReference type="NCBI Taxonomy" id="261450"/>
    <lineage>
        <taxon>Eukaryota</taxon>
        <taxon>Viridiplantae</taxon>
        <taxon>Streptophyta</taxon>
        <taxon>Embryophyta</taxon>
        <taxon>Tracheophyta</taxon>
        <taxon>Spermatophyta</taxon>
        <taxon>Magnoliopsida</taxon>
        <taxon>Ranunculales</taxon>
        <taxon>Ranunculaceae</taxon>
        <taxon>Coptidoideae</taxon>
        <taxon>Coptis</taxon>
    </lineage>
</organism>
<feature type="transmembrane region" description="Helical" evidence="2">
    <location>
        <begin position="391"/>
        <end position="412"/>
    </location>
</feature>
<evidence type="ECO:0000256" key="2">
    <source>
        <dbReference type="SAM" id="Phobius"/>
    </source>
</evidence>
<keyword evidence="2" id="KW-1133">Transmembrane helix</keyword>
<protein>
    <submittedName>
        <fullName evidence="3">Uncharacterized protein</fullName>
    </submittedName>
</protein>
<dbReference type="AlphaFoldDB" id="A0A835M9E9"/>
<evidence type="ECO:0000256" key="1">
    <source>
        <dbReference type="SAM" id="MobiDB-lite"/>
    </source>
</evidence>
<keyword evidence="2" id="KW-0812">Transmembrane</keyword>
<comment type="caution">
    <text evidence="3">The sequence shown here is derived from an EMBL/GenBank/DDBJ whole genome shotgun (WGS) entry which is preliminary data.</text>
</comment>
<proteinExistence type="predicted"/>
<evidence type="ECO:0000313" key="3">
    <source>
        <dbReference type="EMBL" id="KAF9624488.1"/>
    </source>
</evidence>
<keyword evidence="4" id="KW-1185">Reference proteome</keyword>
<dbReference type="EMBL" id="JADFTS010000001">
    <property type="protein sequence ID" value="KAF9624488.1"/>
    <property type="molecule type" value="Genomic_DNA"/>
</dbReference>
<dbReference type="Proteomes" id="UP000631114">
    <property type="component" value="Unassembled WGS sequence"/>
</dbReference>
<feature type="transmembrane region" description="Helical" evidence="2">
    <location>
        <begin position="39"/>
        <end position="64"/>
    </location>
</feature>
<feature type="compositionally biased region" description="Polar residues" evidence="1">
    <location>
        <begin position="220"/>
        <end position="243"/>
    </location>
</feature>
<accession>A0A835M9E9</accession>
<feature type="region of interest" description="Disordered" evidence="1">
    <location>
        <begin position="220"/>
        <end position="245"/>
    </location>
</feature>
<keyword evidence="2" id="KW-0472">Membrane</keyword>
<reference evidence="3 4" key="1">
    <citation type="submission" date="2020-10" db="EMBL/GenBank/DDBJ databases">
        <title>The Coptis chinensis genome and diversification of protoberbering-type alkaloids.</title>
        <authorList>
            <person name="Wang B."/>
            <person name="Shu S."/>
            <person name="Song C."/>
            <person name="Liu Y."/>
        </authorList>
    </citation>
    <scope>NUCLEOTIDE SEQUENCE [LARGE SCALE GENOMIC DNA]</scope>
    <source>
        <strain evidence="3">HL-2020</strain>
        <tissue evidence="3">Leaf</tissue>
    </source>
</reference>